<dbReference type="Gene3D" id="3.30.1360.170">
    <property type="match status" value="2"/>
</dbReference>
<evidence type="ECO:0000256" key="1">
    <source>
        <dbReference type="SAM" id="MobiDB-lite"/>
    </source>
</evidence>
<evidence type="ECO:0000313" key="3">
    <source>
        <dbReference type="Proteomes" id="UP000005710"/>
    </source>
</evidence>
<sequence>MSTAAERFTPRQRELLARFVSNLDENVYAIYNLPEEVVAVIFAYVSRSPRSFRENLLRLMEDPELNLLGSLPSQPEPAAAGGPASAAAASDPAGPDPAGVHREGTMALAPGATGPAGVEATGEAGGAGRPAATAGARSAPSAAPAGTPAAAGAGDRPQGAGSLAVAAEKARRFHEKWVVGYGHASVAELAKAAVGIEGISRLASARLETANPWLSFIEYSQRYQMPRRGAYVVPPELEAAGAPELLDEFHRVQEITYDAYQELFRGLVEHLDRVEPAQPGETARARASRLEKLAFEDARYALTLAVETNLGMVGNGRALRDAIVRLLSDPYEETTRLALAIRREVTRVLPTLVRYAEPNPRLQAAEAEVARGVAEALQRYRGVRAVASDPVLLLDWTGRGAGAGGGPAVATASGGAGLPGAVAGAGAGPEFGVTPGASAAQGAGAAPEAAGALGAGSSPGVSGSRGTLASPGAVAEALPTTPDEQAALDVILAAWINEYGSGGWPETGDVLAAMTAAEKLALLEKAVAGLGPHDPPPDAFKLVRYRAELTVSEACWHQLLRHSRRMHFAAQAPGVEHGITVPPRIQEAGLAPVLMRAVDAAERLFFRLVRAGLPLAAHYVVTNAHRRRVVAEFDLWQLYHLITLRGKPEAQWDIRQVVHRLAQRVMEVHPNLVRSAPRLMAVLEAAGTLEPVAREQPR</sequence>
<dbReference type="PANTHER" id="PTHR34934">
    <property type="entry name" value="FLAVIN-DEPENDENT THYMIDYLATE SYNTHASE"/>
    <property type="match status" value="1"/>
</dbReference>
<dbReference type="GO" id="GO:0050660">
    <property type="term" value="F:flavin adenine dinucleotide binding"/>
    <property type="evidence" value="ECO:0007669"/>
    <property type="project" value="InterPro"/>
</dbReference>
<reference evidence="2" key="2">
    <citation type="submission" date="2012-10" db="EMBL/GenBank/DDBJ databases">
        <title>Improved high-quality draft of Thermaerobacter subterraneus C21, DSM 13965.</title>
        <authorList>
            <consortium name="DOE Joint Genome Institute"/>
            <person name="Eisen J."/>
            <person name="Huntemann M."/>
            <person name="Wei C.-L."/>
            <person name="Han J."/>
            <person name="Detter J.C."/>
            <person name="Han C."/>
            <person name="Tapia R."/>
            <person name="Chen A."/>
            <person name="Kyrpides N."/>
            <person name="Mavromatis K."/>
            <person name="Markowitz V."/>
            <person name="Szeto E."/>
            <person name="Ivanova N."/>
            <person name="Mikhailova N."/>
            <person name="Ovchinnikova G."/>
            <person name="Pagani I."/>
            <person name="Pati A."/>
            <person name="Goodwin L."/>
            <person name="Nordberg H.P."/>
            <person name="Cantor M.N."/>
            <person name="Hua S.X."/>
            <person name="Woyke T."/>
            <person name="Eisen J."/>
            <person name="Klenk H.-P."/>
        </authorList>
    </citation>
    <scope>NUCLEOTIDE SEQUENCE [LARGE SCALE GENOMIC DNA]</scope>
    <source>
        <strain evidence="2">DSM 13965</strain>
    </source>
</reference>
<protein>
    <submittedName>
        <fullName evidence="2">Alternative thymidylate synthase</fullName>
    </submittedName>
</protein>
<organism evidence="2 3">
    <name type="scientific">Thermaerobacter subterraneus DSM 13965</name>
    <dbReference type="NCBI Taxonomy" id="867903"/>
    <lineage>
        <taxon>Bacteria</taxon>
        <taxon>Bacillati</taxon>
        <taxon>Bacillota</taxon>
        <taxon>Clostridia</taxon>
        <taxon>Eubacteriales</taxon>
        <taxon>Clostridiales Family XVII. Incertae Sedis</taxon>
        <taxon>Thermaerobacter</taxon>
    </lineage>
</organism>
<accession>K6Q033</accession>
<dbReference type="InterPro" id="IPR036098">
    <property type="entry name" value="Thymidylate_synthase_ThyX_sf"/>
</dbReference>
<dbReference type="PROSITE" id="PS51331">
    <property type="entry name" value="THYX"/>
    <property type="match status" value="2"/>
</dbReference>
<comment type="caution">
    <text evidence="2">The sequence shown here is derived from an EMBL/GenBank/DDBJ whole genome shotgun (WGS) entry which is preliminary data.</text>
</comment>
<name>K6Q033_9FIRM</name>
<dbReference type="EMBL" id="AENY02000003">
    <property type="protein sequence ID" value="EKP94433.1"/>
    <property type="molecule type" value="Genomic_DNA"/>
</dbReference>
<keyword evidence="3" id="KW-1185">Reference proteome</keyword>
<dbReference type="GO" id="GO:0050797">
    <property type="term" value="F:thymidylate synthase (FAD) activity"/>
    <property type="evidence" value="ECO:0007669"/>
    <property type="project" value="InterPro"/>
</dbReference>
<dbReference type="SUPFAM" id="SSF69796">
    <property type="entry name" value="Thymidylate synthase-complementing protein Thy1"/>
    <property type="match status" value="2"/>
</dbReference>
<dbReference type="GO" id="GO:0004799">
    <property type="term" value="F:thymidylate synthase activity"/>
    <property type="evidence" value="ECO:0007669"/>
    <property type="project" value="TreeGrafter"/>
</dbReference>
<dbReference type="Pfam" id="PF02511">
    <property type="entry name" value="Thy1"/>
    <property type="match status" value="2"/>
</dbReference>
<dbReference type="RefSeq" id="WP_006904448.1">
    <property type="nucleotide sequence ID" value="NZ_JH976535.1"/>
</dbReference>
<feature type="compositionally biased region" description="Low complexity" evidence="1">
    <location>
        <begin position="109"/>
        <end position="122"/>
    </location>
</feature>
<dbReference type="CDD" id="cd20175">
    <property type="entry name" value="ThyX"/>
    <property type="match status" value="2"/>
</dbReference>
<dbReference type="eggNOG" id="COG1351">
    <property type="taxonomic scope" value="Bacteria"/>
</dbReference>
<gene>
    <name evidence="2" type="ORF">ThesuDRAFT_02169</name>
</gene>
<reference evidence="2" key="1">
    <citation type="submission" date="2010-10" db="EMBL/GenBank/DDBJ databases">
        <authorList>
            <consortium name="US DOE Joint Genome Institute (JGI-PGF)"/>
            <person name="Lucas S."/>
            <person name="Copeland A."/>
            <person name="Lapidus A."/>
            <person name="Bruce D."/>
            <person name="Goodwin L."/>
            <person name="Pitluck S."/>
            <person name="Kyrpides N."/>
            <person name="Mavromatis K."/>
            <person name="Detter J.C."/>
            <person name="Han C."/>
            <person name="Land M."/>
            <person name="Hauser L."/>
            <person name="Markowitz V."/>
            <person name="Cheng J.-F."/>
            <person name="Hugenholtz P."/>
            <person name="Woyke T."/>
            <person name="Wu D."/>
            <person name="Pukall R."/>
            <person name="Wahrenburg C."/>
            <person name="Brambilla E."/>
            <person name="Klenk H.-P."/>
            <person name="Eisen J.A."/>
        </authorList>
    </citation>
    <scope>NUCLEOTIDE SEQUENCE [LARGE SCALE GENOMIC DNA]</scope>
    <source>
        <strain evidence="2">DSM 13965</strain>
    </source>
</reference>
<feature type="region of interest" description="Disordered" evidence="1">
    <location>
        <begin position="449"/>
        <end position="469"/>
    </location>
</feature>
<dbReference type="GO" id="GO:0006231">
    <property type="term" value="P:dTMP biosynthetic process"/>
    <property type="evidence" value="ECO:0007669"/>
    <property type="project" value="InterPro"/>
</dbReference>
<evidence type="ECO:0000313" key="2">
    <source>
        <dbReference type="EMBL" id="EKP94433.1"/>
    </source>
</evidence>
<proteinExistence type="predicted"/>
<feature type="compositionally biased region" description="Low complexity" evidence="1">
    <location>
        <begin position="77"/>
        <end position="98"/>
    </location>
</feature>
<feature type="region of interest" description="Disordered" evidence="1">
    <location>
        <begin position="68"/>
        <end position="163"/>
    </location>
</feature>
<dbReference type="PANTHER" id="PTHR34934:SF1">
    <property type="entry name" value="FLAVIN-DEPENDENT THYMIDYLATE SYNTHASE"/>
    <property type="match status" value="1"/>
</dbReference>
<dbReference type="InterPro" id="IPR003669">
    <property type="entry name" value="Thymidylate_synthase_ThyX"/>
</dbReference>
<feature type="compositionally biased region" description="Low complexity" evidence="1">
    <location>
        <begin position="129"/>
        <end position="154"/>
    </location>
</feature>
<dbReference type="STRING" id="867903.ThesuDRAFT_02169"/>
<feature type="compositionally biased region" description="Low complexity" evidence="1">
    <location>
        <begin position="449"/>
        <end position="466"/>
    </location>
</feature>
<dbReference type="AlphaFoldDB" id="K6Q033"/>
<dbReference type="HOGENOM" id="CLU_024745_0_0_9"/>
<dbReference type="GO" id="GO:0070402">
    <property type="term" value="F:NADPH binding"/>
    <property type="evidence" value="ECO:0007669"/>
    <property type="project" value="TreeGrafter"/>
</dbReference>
<dbReference type="Proteomes" id="UP000005710">
    <property type="component" value="Unassembled WGS sequence"/>
</dbReference>